<keyword evidence="9" id="KW-1185">Reference proteome</keyword>
<accession>A0A9W4H468</accession>
<evidence type="ECO:0000256" key="5">
    <source>
        <dbReference type="ARBA" id="ARBA00023204"/>
    </source>
</evidence>
<organism evidence="8 9">
    <name type="scientific">Actinacidiphila bryophytorum</name>
    <dbReference type="NCBI Taxonomy" id="1436133"/>
    <lineage>
        <taxon>Bacteria</taxon>
        <taxon>Bacillati</taxon>
        <taxon>Actinomycetota</taxon>
        <taxon>Actinomycetes</taxon>
        <taxon>Kitasatosporales</taxon>
        <taxon>Streptomycetaceae</taxon>
        <taxon>Actinacidiphila</taxon>
    </lineage>
</organism>
<dbReference type="Pfam" id="PF03852">
    <property type="entry name" value="Vsr"/>
    <property type="match status" value="1"/>
</dbReference>
<feature type="region of interest" description="Disordered" evidence="7">
    <location>
        <begin position="1"/>
        <end position="46"/>
    </location>
</feature>
<evidence type="ECO:0000256" key="2">
    <source>
        <dbReference type="ARBA" id="ARBA00022759"/>
    </source>
</evidence>
<dbReference type="NCBIfam" id="TIGR00632">
    <property type="entry name" value="vsr"/>
    <property type="match status" value="1"/>
</dbReference>
<reference evidence="8" key="1">
    <citation type="submission" date="2021-06" db="EMBL/GenBank/DDBJ databases">
        <authorList>
            <person name="Arsene-Ploetze F."/>
        </authorList>
    </citation>
    <scope>NUCLEOTIDE SEQUENCE</scope>
    <source>
        <strain evidence="8">SBRY1</strain>
    </source>
</reference>
<keyword evidence="2 8" id="KW-0255">Endonuclease</keyword>
<comment type="caution">
    <text evidence="8">The sequence shown here is derived from an EMBL/GenBank/DDBJ whole genome shotgun (WGS) entry which is preliminary data.</text>
</comment>
<protein>
    <submittedName>
        <fullName evidence="8">Very-short-patch mismatch repair endonuclease (G-T specific)</fullName>
    </submittedName>
</protein>
<dbReference type="AlphaFoldDB" id="A0A9W4H468"/>
<keyword evidence="4" id="KW-0378">Hydrolase</keyword>
<sequence length="174" mass="20336">MWHSPSRRRREAGAANMTRAGRTQDQRWVATAEGEHLRGRRKRDTKPEVTLRKAVHRLGLRFRLQRKVAPRCTADFVLPRHRVAVFVDGCFWHGCPDHSPEEFRGPNAALWEEKIETNRERDRRNTTQAAEAGWIVVRIWECEIRRNVEEAAQRVAETTGSNEAPRRRRPAMPK</sequence>
<comment type="similarity">
    <text evidence="6">Belongs to the Vsr family.</text>
</comment>
<evidence type="ECO:0000313" key="8">
    <source>
        <dbReference type="EMBL" id="CAG7649297.1"/>
    </source>
</evidence>
<dbReference type="CDD" id="cd00221">
    <property type="entry name" value="Vsr"/>
    <property type="match status" value="1"/>
</dbReference>
<evidence type="ECO:0000256" key="3">
    <source>
        <dbReference type="ARBA" id="ARBA00022763"/>
    </source>
</evidence>
<dbReference type="SUPFAM" id="SSF52980">
    <property type="entry name" value="Restriction endonuclease-like"/>
    <property type="match status" value="1"/>
</dbReference>
<name>A0A9W4H468_9ACTN</name>
<keyword evidence="3" id="KW-0227">DNA damage</keyword>
<evidence type="ECO:0000256" key="1">
    <source>
        <dbReference type="ARBA" id="ARBA00022722"/>
    </source>
</evidence>
<feature type="region of interest" description="Disordered" evidence="7">
    <location>
        <begin position="152"/>
        <end position="174"/>
    </location>
</feature>
<dbReference type="Proteomes" id="UP001153328">
    <property type="component" value="Unassembled WGS sequence"/>
</dbReference>
<evidence type="ECO:0000313" key="9">
    <source>
        <dbReference type="Proteomes" id="UP001153328"/>
    </source>
</evidence>
<proteinExistence type="inferred from homology"/>
<evidence type="ECO:0000256" key="7">
    <source>
        <dbReference type="SAM" id="MobiDB-lite"/>
    </source>
</evidence>
<dbReference type="Gene3D" id="3.40.960.10">
    <property type="entry name" value="VSR Endonuclease"/>
    <property type="match status" value="1"/>
</dbReference>
<dbReference type="InterPro" id="IPR011335">
    <property type="entry name" value="Restrct_endonuc-II-like"/>
</dbReference>
<evidence type="ECO:0000256" key="6">
    <source>
        <dbReference type="ARBA" id="ARBA00029466"/>
    </source>
</evidence>
<keyword evidence="5" id="KW-0234">DNA repair</keyword>
<keyword evidence="1" id="KW-0540">Nuclease</keyword>
<feature type="compositionally biased region" description="Basic residues" evidence="7">
    <location>
        <begin position="1"/>
        <end position="10"/>
    </location>
</feature>
<gene>
    <name evidence="8" type="ORF">SBRY_50062</name>
</gene>
<dbReference type="GO" id="GO:0016787">
    <property type="term" value="F:hydrolase activity"/>
    <property type="evidence" value="ECO:0007669"/>
    <property type="project" value="UniProtKB-KW"/>
</dbReference>
<evidence type="ECO:0000256" key="4">
    <source>
        <dbReference type="ARBA" id="ARBA00022801"/>
    </source>
</evidence>
<dbReference type="EMBL" id="CAJVAX010000019">
    <property type="protein sequence ID" value="CAG7649297.1"/>
    <property type="molecule type" value="Genomic_DNA"/>
</dbReference>
<dbReference type="GO" id="GO:0006298">
    <property type="term" value="P:mismatch repair"/>
    <property type="evidence" value="ECO:0007669"/>
    <property type="project" value="InterPro"/>
</dbReference>
<dbReference type="InterPro" id="IPR004603">
    <property type="entry name" value="DNA_mismatch_endonuc_vsr"/>
</dbReference>
<dbReference type="GO" id="GO:0004519">
    <property type="term" value="F:endonuclease activity"/>
    <property type="evidence" value="ECO:0007669"/>
    <property type="project" value="UniProtKB-KW"/>
</dbReference>